<protein>
    <submittedName>
        <fullName evidence="3">Subtilase family protein</fullName>
    </submittedName>
</protein>
<reference evidence="3 4" key="1">
    <citation type="submission" date="2017-04" db="EMBL/GenBank/DDBJ databases">
        <authorList>
            <person name="Afonso C.L."/>
            <person name="Miller P.J."/>
            <person name="Scott M.A."/>
            <person name="Spackman E."/>
            <person name="Goraichik I."/>
            <person name="Dimitrov K.M."/>
            <person name="Suarez D.L."/>
            <person name="Swayne D.E."/>
        </authorList>
    </citation>
    <scope>NUCLEOTIDE SEQUENCE [LARGE SCALE GENOMIC DNA]</scope>
    <source>
        <strain evidence="3 4">DSM 23236</strain>
    </source>
</reference>
<evidence type="ECO:0000313" key="4">
    <source>
        <dbReference type="Proteomes" id="UP000192761"/>
    </source>
</evidence>
<dbReference type="Pfam" id="PF00082">
    <property type="entry name" value="Peptidase_S8"/>
    <property type="match status" value="1"/>
</dbReference>
<organism evidence="3 4">
    <name type="scientific">Andreprevotia lacus DSM 23236</name>
    <dbReference type="NCBI Taxonomy" id="1121001"/>
    <lineage>
        <taxon>Bacteria</taxon>
        <taxon>Pseudomonadati</taxon>
        <taxon>Pseudomonadota</taxon>
        <taxon>Betaproteobacteria</taxon>
        <taxon>Neisseriales</taxon>
        <taxon>Chitinibacteraceae</taxon>
        <taxon>Andreprevotia</taxon>
    </lineage>
</organism>
<dbReference type="SUPFAM" id="SSF52743">
    <property type="entry name" value="Subtilisin-like"/>
    <property type="match status" value="1"/>
</dbReference>
<dbReference type="STRING" id="1121001.SAMN02745857_00502"/>
<name>A0A1W1X2N1_9NEIS</name>
<dbReference type="OrthoDB" id="9768989at2"/>
<sequence length="858" mass="94362">MAEQNYPLLVFPSAAPADRDKRNAARPKALHKPSLDRQRSRIGPKFHTLQTTLEAQRLQLQATAPGENPEMVLVFDVIGSVQNFANTVKRTPGLEWLFEEPASYEADEDFFLMEDEERPLLGCMFLIGTNKAALDQIISLWQRYLLDPKEKFERGFNAWRGVFGYLRDVRYWSVQDRLRLDTRETLANFLESSEETLRIEIEAWVYSGGPERNAAVAAELTKLVSQVGGRVLTSALISAISYHGFLVALDRAAVEQLLSSEPPELAFCNRVMYFRPRGQAMALPSEGGQSIEHSAPNGTLPVGPPKIALLDGLPVQNHPLLQGRIIIDDPEDWEAGYEVKDRVHGTAMASLITRGDLSLDAPSLSSPIYVRPVLRPGPPDLRGGRAECTPDDQLLIDLFHRAVKRICKGDAGEAPAAPTVRVINLSLGDGNVVFHQEMSPWAKLLDWLAFEYNVLFVISAGNCTETLDIEMARDSFKELSAADKQHEVMNALAMRAQNRRLCSPAEAINGITVAGLHSDGAGPWVGRGEQFQAARDEGIAPYNRVGHGFRRAVKPDILFPGGRILYRAAISSPVHIARVSPVHTVLAPGHKKAAPITGGERSPTNFSRGTSNATALATRAAANILDMLSSMRAANPALLPDFFDTVITKALLVHGATWGGHETELLKATNYEDVHRVGQQNLLARALGYGAVNVDRVLSCTDQRATVIGFGLLMTDQALVFEVPLPPSLRARPIMRRMTVTLAWLTPTNPQHQAYRKAMLWFDPPKDTLSVHRQYAHWQQVRRGTVQHEILEGQAAAAFVDGDVLKFKVNCDAPAGKLGVSVPFSLCVSLEVEEGVPVPIYQEVSEKIRPKVPVQPGG</sequence>
<dbReference type="InterPro" id="IPR036852">
    <property type="entry name" value="Peptidase_S8/S53_dom_sf"/>
</dbReference>
<proteinExistence type="predicted"/>
<dbReference type="Proteomes" id="UP000192761">
    <property type="component" value="Unassembled WGS sequence"/>
</dbReference>
<accession>A0A1W1X2N1</accession>
<dbReference type="RefSeq" id="WP_084088967.1">
    <property type="nucleotide sequence ID" value="NZ_FWXD01000002.1"/>
</dbReference>
<dbReference type="GO" id="GO:0006508">
    <property type="term" value="P:proteolysis"/>
    <property type="evidence" value="ECO:0007669"/>
    <property type="project" value="InterPro"/>
</dbReference>
<dbReference type="AlphaFoldDB" id="A0A1W1X2N1"/>
<dbReference type="Gene3D" id="3.40.50.200">
    <property type="entry name" value="Peptidase S8/S53 domain"/>
    <property type="match status" value="1"/>
</dbReference>
<evidence type="ECO:0000313" key="3">
    <source>
        <dbReference type="EMBL" id="SMC18202.1"/>
    </source>
</evidence>
<feature type="domain" description="Peptidase S8/S53" evidence="2">
    <location>
        <begin position="306"/>
        <end position="690"/>
    </location>
</feature>
<dbReference type="InterPro" id="IPR000209">
    <property type="entry name" value="Peptidase_S8/S53_dom"/>
</dbReference>
<dbReference type="GO" id="GO:0004252">
    <property type="term" value="F:serine-type endopeptidase activity"/>
    <property type="evidence" value="ECO:0007669"/>
    <property type="project" value="InterPro"/>
</dbReference>
<evidence type="ECO:0000256" key="1">
    <source>
        <dbReference type="SAM" id="MobiDB-lite"/>
    </source>
</evidence>
<dbReference type="InterPro" id="IPR034074">
    <property type="entry name" value="Y4bN_pept_dom"/>
</dbReference>
<gene>
    <name evidence="3" type="ORF">SAMN02745857_00502</name>
</gene>
<feature type="region of interest" description="Disordered" evidence="1">
    <location>
        <begin position="17"/>
        <end position="43"/>
    </location>
</feature>
<evidence type="ECO:0000259" key="2">
    <source>
        <dbReference type="Pfam" id="PF00082"/>
    </source>
</evidence>
<keyword evidence="4" id="KW-1185">Reference proteome</keyword>
<dbReference type="CDD" id="cd04847">
    <property type="entry name" value="Peptidases_S8_Subtilisin_like_2"/>
    <property type="match status" value="1"/>
</dbReference>
<dbReference type="EMBL" id="FWXD01000002">
    <property type="protein sequence ID" value="SMC18202.1"/>
    <property type="molecule type" value="Genomic_DNA"/>
</dbReference>